<accession>A0A4Y2R5Y3</accession>
<evidence type="ECO:0000313" key="1">
    <source>
        <dbReference type="EMBL" id="GBN70778.1"/>
    </source>
</evidence>
<evidence type="ECO:0000313" key="2">
    <source>
        <dbReference type="EMBL" id="GBN70870.1"/>
    </source>
</evidence>
<sequence length="138" mass="15467">MMSKCVANVLSGIATRQEVRVYYPTAINVLQAANSFSVILALVTCPIQIGRVHRPNTINVYVSERTRTLSVRERTNLLLFLLSPAIQLNDKKNPTTRQFVQHSGNGGAVADFENMRPESQNYFEASSKKIRLVIQMVT</sequence>
<dbReference type="Proteomes" id="UP000499080">
    <property type="component" value="Unassembled WGS sequence"/>
</dbReference>
<dbReference type="EMBL" id="BGPR01142602">
    <property type="protein sequence ID" value="GBN70778.1"/>
    <property type="molecule type" value="Genomic_DNA"/>
</dbReference>
<comment type="caution">
    <text evidence="2">The sequence shown here is derived from an EMBL/GenBank/DDBJ whole genome shotgun (WGS) entry which is preliminary data.</text>
</comment>
<proteinExistence type="predicted"/>
<gene>
    <name evidence="2" type="ORF">AVEN_233347_1</name>
    <name evidence="1" type="ORF">AVEN_25402_1</name>
</gene>
<keyword evidence="3" id="KW-1185">Reference proteome</keyword>
<dbReference type="EMBL" id="BGPR01142661">
    <property type="protein sequence ID" value="GBN70870.1"/>
    <property type="molecule type" value="Genomic_DNA"/>
</dbReference>
<dbReference type="AlphaFoldDB" id="A0A4Y2R5Y3"/>
<organism evidence="2 3">
    <name type="scientific">Araneus ventricosus</name>
    <name type="common">Orbweaver spider</name>
    <name type="synonym">Epeira ventricosa</name>
    <dbReference type="NCBI Taxonomy" id="182803"/>
    <lineage>
        <taxon>Eukaryota</taxon>
        <taxon>Metazoa</taxon>
        <taxon>Ecdysozoa</taxon>
        <taxon>Arthropoda</taxon>
        <taxon>Chelicerata</taxon>
        <taxon>Arachnida</taxon>
        <taxon>Araneae</taxon>
        <taxon>Araneomorphae</taxon>
        <taxon>Entelegynae</taxon>
        <taxon>Araneoidea</taxon>
        <taxon>Araneidae</taxon>
        <taxon>Araneus</taxon>
    </lineage>
</organism>
<name>A0A4Y2R5Y3_ARAVE</name>
<evidence type="ECO:0000313" key="3">
    <source>
        <dbReference type="Proteomes" id="UP000499080"/>
    </source>
</evidence>
<protein>
    <submittedName>
        <fullName evidence="2">Uncharacterized protein</fullName>
    </submittedName>
</protein>
<reference evidence="2 3" key="1">
    <citation type="journal article" date="2019" name="Sci. Rep.">
        <title>Orb-weaving spider Araneus ventricosus genome elucidates the spidroin gene catalogue.</title>
        <authorList>
            <person name="Kono N."/>
            <person name="Nakamura H."/>
            <person name="Ohtoshi R."/>
            <person name="Moran D.A.P."/>
            <person name="Shinohara A."/>
            <person name="Yoshida Y."/>
            <person name="Fujiwara M."/>
            <person name="Mori M."/>
            <person name="Tomita M."/>
            <person name="Arakawa K."/>
        </authorList>
    </citation>
    <scope>NUCLEOTIDE SEQUENCE [LARGE SCALE GENOMIC DNA]</scope>
</reference>